<accession>A0AAD3HPT6</accession>
<feature type="region of interest" description="Disordered" evidence="1">
    <location>
        <begin position="468"/>
        <end position="487"/>
    </location>
</feature>
<evidence type="ECO:0000256" key="1">
    <source>
        <dbReference type="SAM" id="MobiDB-lite"/>
    </source>
</evidence>
<dbReference type="GO" id="GO:0044528">
    <property type="term" value="P:regulation of mitochondrial mRNA stability"/>
    <property type="evidence" value="ECO:0007669"/>
    <property type="project" value="TreeGrafter"/>
</dbReference>
<dbReference type="GO" id="GO:0000963">
    <property type="term" value="P:mitochondrial RNA processing"/>
    <property type="evidence" value="ECO:0007669"/>
    <property type="project" value="TreeGrafter"/>
</dbReference>
<feature type="region of interest" description="Disordered" evidence="1">
    <location>
        <begin position="21"/>
        <end position="41"/>
    </location>
</feature>
<reference evidence="2 3" key="1">
    <citation type="journal article" date="2021" name="Sci. Rep.">
        <title>Genome sequencing of the multicellular alga Astrephomene provides insights into convergent evolution of germ-soma differentiation.</title>
        <authorList>
            <person name="Yamashita S."/>
            <person name="Yamamoto K."/>
            <person name="Matsuzaki R."/>
            <person name="Suzuki S."/>
            <person name="Yamaguchi H."/>
            <person name="Hirooka S."/>
            <person name="Minakuchi Y."/>
            <person name="Miyagishima S."/>
            <person name="Kawachi M."/>
            <person name="Toyoda A."/>
            <person name="Nozaki H."/>
        </authorList>
    </citation>
    <scope>NUCLEOTIDE SEQUENCE [LARGE SCALE GENOMIC DNA]</scope>
    <source>
        <strain evidence="2 3">NIES-4017</strain>
    </source>
</reference>
<proteinExistence type="predicted"/>
<dbReference type="PANTHER" id="PTHR21228">
    <property type="entry name" value="FAST LEU-RICH DOMAIN-CONTAINING"/>
    <property type="match status" value="1"/>
</dbReference>
<dbReference type="Proteomes" id="UP001054857">
    <property type="component" value="Unassembled WGS sequence"/>
</dbReference>
<dbReference type="GO" id="GO:0009507">
    <property type="term" value="C:chloroplast"/>
    <property type="evidence" value="ECO:0007669"/>
    <property type="project" value="GOC"/>
</dbReference>
<dbReference type="PANTHER" id="PTHR21228:SF40">
    <property type="entry name" value="LD45607P"/>
    <property type="match status" value="1"/>
</dbReference>
<feature type="region of interest" description="Disordered" evidence="1">
    <location>
        <begin position="66"/>
        <end position="100"/>
    </location>
</feature>
<sequence>MRLSVVPGRLLAMQPVQHHFRGDVRTSRQSQYASKLNPVPPLVAPRTRASSLLVTCSTDRRRSLIKRRSVPRAQRKKQRYRDDSHSADLDPSSPRFPGRLTSEINSASGPLQLAKLIQEYGLHFSGTQATMTLARLAAFATFLNLSEEQLAAQARATRRCVLLLRSKVYECDPLSYARGAYALGRLGVYDADLMALVVQETYDKLNLFAPEALAALVSGLGALGHVPPEEWLDRFALEAYTRFTRFNASELASLLYSLARLQHTPSTAWSERCLECFRATMLLPATPPLAPAMVKFAFGLASLQIRPSFNWAAAFVARLRPLLDSLSARELALLMWALPRLLGAAQPPQLPAAALAAGAAAARLPAGEVAAGLDQAPAGTPPGLPAATVPAQQASAVATAAAAPAVSLDREFLDAWFRCAARSMPNADASSQVLQLHALAWLQVSPLSAKYVVALLAQLQQAMPARTTRPGRVKAAPGLRQQVTEGSRTDSLTGAQMAAVLLSLVALRIRPGPDWMEAYMGALEPLLASLEPQALCDLAWALGQLEYQPSSEWIALFVDQCNMLSSGLNALQVQTLEWAFRKLHLESAGNLRELWTRGTMHGVD</sequence>
<organism evidence="2 3">
    <name type="scientific">Astrephomene gubernaculifera</name>
    <dbReference type="NCBI Taxonomy" id="47775"/>
    <lineage>
        <taxon>Eukaryota</taxon>
        <taxon>Viridiplantae</taxon>
        <taxon>Chlorophyta</taxon>
        <taxon>core chlorophytes</taxon>
        <taxon>Chlorophyceae</taxon>
        <taxon>CS clade</taxon>
        <taxon>Chlamydomonadales</taxon>
        <taxon>Astrephomenaceae</taxon>
        <taxon>Astrephomene</taxon>
    </lineage>
</organism>
<dbReference type="GO" id="GO:0035770">
    <property type="term" value="C:ribonucleoprotein granule"/>
    <property type="evidence" value="ECO:0007669"/>
    <property type="project" value="TreeGrafter"/>
</dbReference>
<dbReference type="GO" id="GO:0005759">
    <property type="term" value="C:mitochondrial matrix"/>
    <property type="evidence" value="ECO:0007669"/>
    <property type="project" value="TreeGrafter"/>
</dbReference>
<feature type="compositionally biased region" description="Basic residues" evidence="1">
    <location>
        <begin position="66"/>
        <end position="79"/>
    </location>
</feature>
<dbReference type="GO" id="GO:1901259">
    <property type="term" value="P:chloroplast rRNA processing"/>
    <property type="evidence" value="ECO:0007669"/>
    <property type="project" value="TreeGrafter"/>
</dbReference>
<dbReference type="InterPro" id="IPR050870">
    <property type="entry name" value="FAST_kinase"/>
</dbReference>
<dbReference type="AlphaFoldDB" id="A0AAD3HPT6"/>
<name>A0AAD3HPT6_9CHLO</name>
<dbReference type="GO" id="GO:0003723">
    <property type="term" value="F:RNA binding"/>
    <property type="evidence" value="ECO:0007669"/>
    <property type="project" value="TreeGrafter"/>
</dbReference>
<comment type="caution">
    <text evidence="2">The sequence shown here is derived from an EMBL/GenBank/DDBJ whole genome shotgun (WGS) entry which is preliminary data.</text>
</comment>
<dbReference type="EMBL" id="BMAR01000024">
    <property type="protein sequence ID" value="GFR48633.1"/>
    <property type="molecule type" value="Genomic_DNA"/>
</dbReference>
<evidence type="ECO:0000313" key="2">
    <source>
        <dbReference type="EMBL" id="GFR48633.1"/>
    </source>
</evidence>
<keyword evidence="3" id="KW-1185">Reference proteome</keyword>
<gene>
    <name evidence="2" type="ORF">Agub_g10549</name>
</gene>
<protein>
    <submittedName>
        <fullName evidence="2">Uncharacterized protein</fullName>
    </submittedName>
</protein>
<evidence type="ECO:0000313" key="3">
    <source>
        <dbReference type="Proteomes" id="UP001054857"/>
    </source>
</evidence>